<feature type="transmembrane region" description="Helical" evidence="1">
    <location>
        <begin position="98"/>
        <end position="118"/>
    </location>
</feature>
<organism evidence="2 3">
    <name type="scientific">Agreia pratensis</name>
    <dbReference type="NCBI Taxonomy" id="150121"/>
    <lineage>
        <taxon>Bacteria</taxon>
        <taxon>Bacillati</taxon>
        <taxon>Actinomycetota</taxon>
        <taxon>Actinomycetes</taxon>
        <taxon>Micrococcales</taxon>
        <taxon>Microbacteriaceae</taxon>
        <taxon>Agreia</taxon>
    </lineage>
</organism>
<feature type="transmembrane region" description="Helical" evidence="1">
    <location>
        <begin position="139"/>
        <end position="165"/>
    </location>
</feature>
<keyword evidence="1" id="KW-0812">Transmembrane</keyword>
<proteinExistence type="predicted"/>
<sequence>MDDATKHFARSSLEAGEQPEAVVQSLVGAGWPPDAAWQLVRSVQPPPRSDPRLWMVIVSFALGVVFVLVDVIMFFSIFAAPGGPRGVLAQFTDGTLPVGLWVATLLPLWLVSMVLVIIHSALGRRQPKVPRRGRGLTAISWILVIGNPILAVITVIVAVVVYGALGIMCGEAVGQDCGM</sequence>
<dbReference type="Proteomes" id="UP000193244">
    <property type="component" value="Unassembled WGS sequence"/>
</dbReference>
<gene>
    <name evidence="2" type="ORF">SAMN06296010_1184</name>
</gene>
<keyword evidence="1" id="KW-0472">Membrane</keyword>
<dbReference type="EMBL" id="FXAY01000002">
    <property type="protein sequence ID" value="SMG24501.1"/>
    <property type="molecule type" value="Genomic_DNA"/>
</dbReference>
<reference evidence="3" key="1">
    <citation type="submission" date="2017-04" db="EMBL/GenBank/DDBJ databases">
        <authorList>
            <person name="Varghese N."/>
            <person name="Submissions S."/>
        </authorList>
    </citation>
    <scope>NUCLEOTIDE SEQUENCE [LARGE SCALE GENOMIC DNA]</scope>
    <source>
        <strain evidence="3">VKM Ac-2510</strain>
    </source>
</reference>
<protein>
    <submittedName>
        <fullName evidence="2">Uncharacterized protein</fullName>
    </submittedName>
</protein>
<dbReference type="RefSeq" id="WP_085484005.1">
    <property type="nucleotide sequence ID" value="NZ_FXAY01000002.1"/>
</dbReference>
<accession>A0A1X7J9Q7</accession>
<dbReference type="OrthoDB" id="5113615at2"/>
<evidence type="ECO:0000313" key="3">
    <source>
        <dbReference type="Proteomes" id="UP000193244"/>
    </source>
</evidence>
<dbReference type="AlphaFoldDB" id="A0A1X7J9Q7"/>
<evidence type="ECO:0000256" key="1">
    <source>
        <dbReference type="SAM" id="Phobius"/>
    </source>
</evidence>
<feature type="transmembrane region" description="Helical" evidence="1">
    <location>
        <begin position="53"/>
        <end position="78"/>
    </location>
</feature>
<keyword evidence="3" id="KW-1185">Reference proteome</keyword>
<name>A0A1X7J9Q7_9MICO</name>
<keyword evidence="1" id="KW-1133">Transmembrane helix</keyword>
<evidence type="ECO:0000313" key="2">
    <source>
        <dbReference type="EMBL" id="SMG24501.1"/>
    </source>
</evidence>